<dbReference type="AlphaFoldDB" id="A0A1J0GHF4"/>
<feature type="chain" id="PRO_5009611901" evidence="1">
    <location>
        <begin position="27"/>
        <end position="311"/>
    </location>
</feature>
<dbReference type="Pfam" id="PF13539">
    <property type="entry name" value="Peptidase_M15_4"/>
    <property type="match status" value="1"/>
</dbReference>
<dbReference type="KEGG" id="ceu:A7L45_11800"/>
<dbReference type="InterPro" id="IPR039561">
    <property type="entry name" value="Peptidase_M15C"/>
</dbReference>
<dbReference type="SUPFAM" id="SSF55166">
    <property type="entry name" value="Hedgehog/DD-peptidase"/>
    <property type="match status" value="1"/>
</dbReference>
<name>A0A1J0GHF4_9CLOT</name>
<dbReference type="InterPro" id="IPR009045">
    <property type="entry name" value="Zn_M74/Hedgehog-like"/>
</dbReference>
<dbReference type="EMBL" id="CP015756">
    <property type="protein sequence ID" value="APC40711.1"/>
    <property type="molecule type" value="Genomic_DNA"/>
</dbReference>
<dbReference type="Gene3D" id="3.30.1380.10">
    <property type="match status" value="1"/>
</dbReference>
<gene>
    <name evidence="3" type="ORF">A7L45_11800</name>
</gene>
<keyword evidence="3" id="KW-0378">Hydrolase</keyword>
<keyword evidence="4" id="KW-1185">Reference proteome</keyword>
<evidence type="ECO:0000259" key="2">
    <source>
        <dbReference type="Pfam" id="PF13539"/>
    </source>
</evidence>
<evidence type="ECO:0000313" key="4">
    <source>
        <dbReference type="Proteomes" id="UP000182569"/>
    </source>
</evidence>
<reference evidence="4" key="1">
    <citation type="journal article" date="2016" name="Front. Microbiol.">
        <title>Complete Genome Sequence of Clostridium estertheticum DSM 8809, a Microbe Identified in Spoiled Vacuum Packed Beef.</title>
        <authorList>
            <person name="Yu Z."/>
            <person name="Gunn L."/>
            <person name="Brennan E."/>
            <person name="Reid R."/>
            <person name="Wall P.G."/>
            <person name="Gaora O.P."/>
            <person name="Hurley D."/>
            <person name="Bolton D."/>
            <person name="Fanning S."/>
        </authorList>
    </citation>
    <scope>NUCLEOTIDE SEQUENCE [LARGE SCALE GENOMIC DNA]</scope>
    <source>
        <strain evidence="4">DSM 8809</strain>
    </source>
</reference>
<protein>
    <submittedName>
        <fullName evidence="3">Glycoside hydrolase</fullName>
    </submittedName>
</protein>
<proteinExistence type="predicted"/>
<accession>A0A1J0GHF4</accession>
<evidence type="ECO:0000256" key="1">
    <source>
        <dbReference type="SAM" id="SignalP"/>
    </source>
</evidence>
<keyword evidence="1" id="KW-0732">Signal</keyword>
<evidence type="ECO:0000313" key="3">
    <source>
        <dbReference type="EMBL" id="APC40711.1"/>
    </source>
</evidence>
<dbReference type="RefSeq" id="WP_071613001.1">
    <property type="nucleotide sequence ID" value="NZ_CP015756.1"/>
</dbReference>
<organism evidence="3 4">
    <name type="scientific">Clostridium estertheticum subsp. estertheticum</name>
    <dbReference type="NCBI Taxonomy" id="1552"/>
    <lineage>
        <taxon>Bacteria</taxon>
        <taxon>Bacillati</taxon>
        <taxon>Bacillota</taxon>
        <taxon>Clostridia</taxon>
        <taxon>Eubacteriales</taxon>
        <taxon>Clostridiaceae</taxon>
        <taxon>Clostridium</taxon>
    </lineage>
</organism>
<feature type="domain" description="Peptidase M15C" evidence="2">
    <location>
        <begin position="200"/>
        <end position="267"/>
    </location>
</feature>
<feature type="signal peptide" evidence="1">
    <location>
        <begin position="1"/>
        <end position="26"/>
    </location>
</feature>
<dbReference type="Proteomes" id="UP000182569">
    <property type="component" value="Chromosome"/>
</dbReference>
<dbReference type="GO" id="GO:0008233">
    <property type="term" value="F:peptidase activity"/>
    <property type="evidence" value="ECO:0007669"/>
    <property type="project" value="InterPro"/>
</dbReference>
<sequence length="311" mass="35874">MKKTLIVTLIVILLFNIGNISITAAANDTNKKENSNIYDVTMKQDILCLMIAYPEYIKNIEKNNGYVYLNMKSGRKICYDDKKVKSVQEKLVNPDLQDTLAQIYPLSPIRCVMRADFDPGRYRSYGLLSEVYGTSKQVIENNLTKVNIIYNNYQFNKCNNASNSLKSVMEELKPLLKMDQNLRNCLLPCSGTFNYRVISGTNRLSPHSFGIAIDLASDKRDYWKWSTKAAGEKRLSSYSTELVKIFEKNNFVWGGKWSHFDILHFEYRPEIILKARYFPSSNVLKKTWYEGAPIQEVSIKNAIYKIDSLIK</sequence>
<dbReference type="STRING" id="1552.A7L45_11800"/>